<name>A0A377J552_9HELI</name>
<sequence>MIATNYDKYANMSRRQLLNSLLNAEKKEQKIKADLNANKELIKFLKSKMKESLDSPKYEFATREQSGLDKIANELKSQMSKQEQERLKIEIEQEISRDYGNEL</sequence>
<organism evidence="1 2">
    <name type="scientific">Helicobacter canis</name>
    <dbReference type="NCBI Taxonomy" id="29419"/>
    <lineage>
        <taxon>Bacteria</taxon>
        <taxon>Pseudomonadati</taxon>
        <taxon>Campylobacterota</taxon>
        <taxon>Epsilonproteobacteria</taxon>
        <taxon>Campylobacterales</taxon>
        <taxon>Helicobacteraceae</taxon>
        <taxon>Helicobacter</taxon>
    </lineage>
</organism>
<dbReference type="Proteomes" id="UP000254841">
    <property type="component" value="Unassembled WGS sequence"/>
</dbReference>
<evidence type="ECO:0000313" key="2">
    <source>
        <dbReference type="Proteomes" id="UP000254841"/>
    </source>
</evidence>
<dbReference type="EMBL" id="UGHV01000001">
    <property type="protein sequence ID" value="STO97580.1"/>
    <property type="molecule type" value="Genomic_DNA"/>
</dbReference>
<proteinExistence type="predicted"/>
<evidence type="ECO:0000313" key="1">
    <source>
        <dbReference type="EMBL" id="STO97580.1"/>
    </source>
</evidence>
<gene>
    <name evidence="1" type="ORF">NCTC12410_01412</name>
</gene>
<protein>
    <submittedName>
        <fullName evidence="1">Uncharacterized protein</fullName>
    </submittedName>
</protein>
<accession>A0A377J552</accession>
<dbReference type="AlphaFoldDB" id="A0A377J552"/>
<reference evidence="1 2" key="1">
    <citation type="submission" date="2018-06" db="EMBL/GenBank/DDBJ databases">
        <authorList>
            <consortium name="Pathogen Informatics"/>
            <person name="Doyle S."/>
        </authorList>
    </citation>
    <scope>NUCLEOTIDE SEQUENCE [LARGE SCALE GENOMIC DNA]</scope>
    <source>
        <strain evidence="1 2">NCTC12410</strain>
    </source>
</reference>
<dbReference type="OrthoDB" id="9879342at2"/>
<dbReference type="RefSeq" id="WP_115011804.1">
    <property type="nucleotide sequence ID" value="NZ_UGHV01000001.1"/>
</dbReference>